<name>A0A7S4D9H3_HETAK</name>
<dbReference type="InterPro" id="IPR003593">
    <property type="entry name" value="AAA+_ATPase"/>
</dbReference>
<feature type="transmembrane region" description="Helical" evidence="11">
    <location>
        <begin position="582"/>
        <end position="600"/>
    </location>
</feature>
<feature type="transmembrane region" description="Helical" evidence="11">
    <location>
        <begin position="509"/>
        <end position="526"/>
    </location>
</feature>
<feature type="transmembrane region" description="Helical" evidence="11">
    <location>
        <begin position="402"/>
        <end position="424"/>
    </location>
</feature>
<dbReference type="InterPro" id="IPR027417">
    <property type="entry name" value="P-loop_NTPase"/>
</dbReference>
<evidence type="ECO:0000256" key="10">
    <source>
        <dbReference type="SAM" id="MobiDB-lite"/>
    </source>
</evidence>
<dbReference type="SMART" id="SM00382">
    <property type="entry name" value="AAA"/>
    <property type="match status" value="2"/>
</dbReference>
<dbReference type="Pfam" id="PF23321">
    <property type="entry name" value="R1_ABCA1"/>
    <property type="match status" value="1"/>
</dbReference>
<organism evidence="13">
    <name type="scientific">Heterosigma akashiwo</name>
    <name type="common">Chromophytic alga</name>
    <name type="synonym">Heterosigma carterae</name>
    <dbReference type="NCBI Taxonomy" id="2829"/>
    <lineage>
        <taxon>Eukaryota</taxon>
        <taxon>Sar</taxon>
        <taxon>Stramenopiles</taxon>
        <taxon>Ochrophyta</taxon>
        <taxon>Raphidophyceae</taxon>
        <taxon>Chattonellales</taxon>
        <taxon>Chattonellaceae</taxon>
        <taxon>Heterosigma</taxon>
    </lineage>
</organism>
<keyword evidence="4 11" id="KW-0812">Transmembrane</keyword>
<dbReference type="Pfam" id="PF12698">
    <property type="entry name" value="ABC2_membrane_3"/>
    <property type="match status" value="2"/>
</dbReference>
<dbReference type="Pfam" id="PF00005">
    <property type="entry name" value="ABC_tran"/>
    <property type="match status" value="2"/>
</dbReference>
<dbReference type="PANTHER" id="PTHR19229:SF36">
    <property type="entry name" value="ATP-BINDING CASSETTE SUB-FAMILY A MEMBER 2"/>
    <property type="match status" value="1"/>
</dbReference>
<feature type="transmembrane region" description="Helical" evidence="11">
    <location>
        <begin position="480"/>
        <end position="502"/>
    </location>
</feature>
<evidence type="ECO:0000256" key="1">
    <source>
        <dbReference type="ARBA" id="ARBA00004141"/>
    </source>
</evidence>
<dbReference type="EMBL" id="HBIU01032103">
    <property type="protein sequence ID" value="CAE0636068.1"/>
    <property type="molecule type" value="Transcribed_RNA"/>
</dbReference>
<comment type="subcellular location">
    <subcellularLocation>
        <location evidence="1">Membrane</location>
        <topology evidence="1">Multi-pass membrane protein</topology>
    </subcellularLocation>
</comment>
<dbReference type="FunFam" id="3.40.50.300:FF:000335">
    <property type="entry name" value="ATP binding cassette subfamily A member 5"/>
    <property type="match status" value="1"/>
</dbReference>
<keyword evidence="3" id="KW-0813">Transport</keyword>
<keyword evidence="9 11" id="KW-0472">Membrane</keyword>
<dbReference type="SUPFAM" id="SSF52540">
    <property type="entry name" value="P-loop containing nucleoside triphosphate hydrolases"/>
    <property type="match status" value="2"/>
</dbReference>
<evidence type="ECO:0000256" key="6">
    <source>
        <dbReference type="ARBA" id="ARBA00022741"/>
    </source>
</evidence>
<evidence type="ECO:0000256" key="4">
    <source>
        <dbReference type="ARBA" id="ARBA00022692"/>
    </source>
</evidence>
<feature type="region of interest" description="Disordered" evidence="10">
    <location>
        <begin position="1962"/>
        <end position="2003"/>
    </location>
</feature>
<dbReference type="GO" id="GO:0140359">
    <property type="term" value="F:ABC-type transporter activity"/>
    <property type="evidence" value="ECO:0007669"/>
    <property type="project" value="InterPro"/>
</dbReference>
<proteinExistence type="inferred from homology"/>
<protein>
    <recommendedName>
        <fullName evidence="12">ABC transporter domain-containing protein</fullName>
    </recommendedName>
</protein>
<dbReference type="GO" id="GO:0016020">
    <property type="term" value="C:membrane"/>
    <property type="evidence" value="ECO:0007669"/>
    <property type="project" value="UniProtKB-SubCell"/>
</dbReference>
<dbReference type="CDD" id="cd03263">
    <property type="entry name" value="ABC_subfamily_A"/>
    <property type="match status" value="2"/>
</dbReference>
<feature type="domain" description="ABC transporter" evidence="12">
    <location>
        <begin position="668"/>
        <end position="901"/>
    </location>
</feature>
<keyword evidence="5" id="KW-0677">Repeat</keyword>
<dbReference type="GO" id="GO:0005319">
    <property type="term" value="F:lipid transporter activity"/>
    <property type="evidence" value="ECO:0007669"/>
    <property type="project" value="TreeGrafter"/>
</dbReference>
<dbReference type="GO" id="GO:0005524">
    <property type="term" value="F:ATP binding"/>
    <property type="evidence" value="ECO:0007669"/>
    <property type="project" value="UniProtKB-KW"/>
</dbReference>
<evidence type="ECO:0000256" key="11">
    <source>
        <dbReference type="SAM" id="Phobius"/>
    </source>
</evidence>
<feature type="domain" description="ABC transporter" evidence="12">
    <location>
        <begin position="1563"/>
        <end position="1799"/>
    </location>
</feature>
<dbReference type="InterPro" id="IPR017871">
    <property type="entry name" value="ABC_transporter-like_CS"/>
</dbReference>
<evidence type="ECO:0000259" key="12">
    <source>
        <dbReference type="PROSITE" id="PS50893"/>
    </source>
</evidence>
<dbReference type="InterPro" id="IPR003439">
    <property type="entry name" value="ABC_transporter-like_ATP-bd"/>
</dbReference>
<feature type="transmembrane region" description="Helical" evidence="11">
    <location>
        <begin position="445"/>
        <end position="468"/>
    </location>
</feature>
<feature type="transmembrane region" description="Helical" evidence="11">
    <location>
        <begin position="1353"/>
        <end position="1373"/>
    </location>
</feature>
<reference evidence="13" key="1">
    <citation type="submission" date="2021-01" db="EMBL/GenBank/DDBJ databases">
        <authorList>
            <person name="Corre E."/>
            <person name="Pelletier E."/>
            <person name="Niang G."/>
            <person name="Scheremetjew M."/>
            <person name="Finn R."/>
            <person name="Kale V."/>
            <person name="Holt S."/>
            <person name="Cochrane G."/>
            <person name="Meng A."/>
            <person name="Brown T."/>
            <person name="Cohen L."/>
        </authorList>
    </citation>
    <scope>NUCLEOTIDE SEQUENCE</scope>
    <source>
        <strain evidence="13">CCMP3107</strain>
    </source>
</reference>
<dbReference type="InterPro" id="IPR013525">
    <property type="entry name" value="ABC2_TM"/>
</dbReference>
<dbReference type="FunFam" id="3.40.50.300:FF:000298">
    <property type="entry name" value="ATP-binding cassette sub-family A member 12"/>
    <property type="match status" value="1"/>
</dbReference>
<feature type="transmembrane region" description="Helical" evidence="11">
    <location>
        <begin position="1297"/>
        <end position="1319"/>
    </location>
</feature>
<dbReference type="PROSITE" id="PS00211">
    <property type="entry name" value="ABC_TRANSPORTER_1"/>
    <property type="match status" value="2"/>
</dbReference>
<evidence type="ECO:0000256" key="9">
    <source>
        <dbReference type="ARBA" id="ARBA00023136"/>
    </source>
</evidence>
<keyword evidence="7" id="KW-0067">ATP-binding</keyword>
<feature type="compositionally biased region" description="Low complexity" evidence="10">
    <location>
        <begin position="1984"/>
        <end position="1994"/>
    </location>
</feature>
<feature type="region of interest" description="Disordered" evidence="10">
    <location>
        <begin position="909"/>
        <end position="932"/>
    </location>
</feature>
<dbReference type="PROSITE" id="PS50893">
    <property type="entry name" value="ABC_TRANSPORTER_2"/>
    <property type="match status" value="2"/>
</dbReference>
<evidence type="ECO:0000256" key="3">
    <source>
        <dbReference type="ARBA" id="ARBA00022448"/>
    </source>
</evidence>
<feature type="transmembrane region" description="Helical" evidence="11">
    <location>
        <begin position="1075"/>
        <end position="1094"/>
    </location>
</feature>
<keyword evidence="8 11" id="KW-1133">Transmembrane helix</keyword>
<dbReference type="InterPro" id="IPR026082">
    <property type="entry name" value="ABCA"/>
</dbReference>
<dbReference type="GO" id="GO:0016887">
    <property type="term" value="F:ATP hydrolysis activity"/>
    <property type="evidence" value="ECO:0007669"/>
    <property type="project" value="InterPro"/>
</dbReference>
<keyword evidence="6" id="KW-0547">Nucleotide-binding</keyword>
<evidence type="ECO:0000313" key="13">
    <source>
        <dbReference type="EMBL" id="CAE0636068.1"/>
    </source>
</evidence>
<dbReference type="InterPro" id="IPR056264">
    <property type="entry name" value="R2_ABCA1-4-like"/>
</dbReference>
<evidence type="ECO:0000256" key="7">
    <source>
        <dbReference type="ARBA" id="ARBA00022840"/>
    </source>
</evidence>
<sequence length="2003" mass="221417">MDSSVHSAGALASNPSLCQRFCLAYGQFNALCRKNAILKLRKWWELLLELLIPIVCMYGLIGIKSITEVEKVPRVIPDTSYPIALVSHIANATQYPQVLCGDNNMFYSCDCEGYDGDYSAVWDSHNSNMDIWNSKHPYMWFYSICYGGFNEMTSYAYDDLFTAACDADGDADTIHSAQTKLLELLATADQDTVNAAVGLDATGEDLIVPEASIADRCRTKMLALVPAESGDADLEAAVAALEAYLSAEHPALAGFLTTQFEDEAALNRYVKQGDYSQDPDIPVVGYAVVLHGASPAWDYAVRGNYTKTDGDYWQRDQPSTEVVLDDFLKEPDELPESQDGTGIPIFQFSRMYSVSNALAVQQMVDAFIFDQEGVGAAPPTVRLAPFPSRAYETSGFWESVSFVFAFFMVLAMLYPMLNMIKALVQEKELRLKEGMRMMGLSGPAHVLSWWCHFVIFFLALSILLSMVTAPLFEYSDSSLIFWYFMWFFASCVSFAFFISSFFNKARTASILGTLGFLISLFPYFAVSGSSTSLAAKRGASLLPATAFALGTDAFTAYEDAQIGVTAETAGSSTDNSLPFNDAVGLLFADAVLYGLLAWYFNQVMPSEWGTQRPWYFLVTKSYWCPGLAGRQAFQDADALLAKDESEGNPNVQKVSGDLHAQLAEGSCVALRGLLKVFATPTGPKKAVHDLGLTMYRGQITALLGHNGAGKTTTISMLTGLLAPTGGAAFIQGRDVFTQMKFIRRTLGVCPQHDILYPDLTVREHLRMYAVFKGVPRAALKGAVEKMIVEVGLTEKRNKKAKSLSGGQKRKLSVGIAFIGDSKVVFLDEPTSGMDPYSRRFTWDVIRRNREGRVIVLTTHFMDEADLLGDRVAIVGEGRLRCCGSSLFLKSRFGAGYNLTLVKQFEREKEVESKEEASPAPEARIPPHNTSPATCNKDKEILDLVAHHVGGAKLLSNVGAEMSFQLPQESSKNFPSLFFELDERLPDLGIGTYGVSVTTLEEVFLRVAEGKFDEEIQKTMRENSMSIASIDAANQDLWKLDDSWKKDRIKGMGLFLMNLTILFKKRFWNYKRDRKAWVFTFISPAVFIFAGLLVLQATSSWVKPSLKLEISALFNRNTRKEPTQPVLYADSCFVQNGTLCSADIENLMSGISDIDAMQCDFSWFDADYKFAAVNSTSDSYEQDSSSILDFQNYLNARGSEEIYTMNSYLLDTKNDQDASRYGAVYFEDTSSSSTLVDYKITLLTNFTGLHAAPAFLNVVNEALIQKVLGDHEISITVRSFPLDLTQFELSQKQGIDGFTVTIFILFAFAFVPAGFAQYVVHEKEMKIKYQQVVSGVNLNAYWLSSWIWDSFQYLAGPMALCIAMLYIFDVEILVGNAVDATLTLFILFGLAVVPFTYICSFFFNSAPVAQNLSILMNWIFGLLLMCTTFIMSLIPSTQGDAVLLRRAFRVFPQYCFADALLRVSFRDFLYFFDSAVPRDPSPWHPEVAGLDIAWLGGEVLAYGLLLLAAERAAAGSSPLARRVAAARLRAGRYQPTRVDPSEVDPDVQEEQARVEAGGPHGDVIRVHGLRKAFPSRGGFKEAVRGLTLGVPRGECFGLLGINGAGKSTTMSILTGEQPPTSGRGELAGMDVTADAERVHQLVGYCPQFDAIFPLLTGRENLRIYGRIKGIPARLLEPLVERTIRQLRLDAYADRLAAGYSGGNKRKLSVGVAIIGAPELIFLDEPSTGMDPVVRRYLWDVVTKISTEWAQCAMVLTTHSMEEAEALCTRIGIMVGGRLRCLGSGQHLKSRFGLGFQLEFGLELPTEDEVHKIFSASSVLGAKEVVPESDLWATMKSLLGIEEETAKQDWLGKFSASGSASALHHELVAHGHIQAQSLVSWLLLEQRCIAAHSFVERFFEHSVLRERQGPKFRFEYPVQDKPLGRMFAILEENKASLKIKEYSLSQTSLEQIFNHFANQQEEEKGKVAGLVQHHPEENGVLSGGTSSSQQLHASSSKHTSVVAPS</sequence>
<evidence type="ECO:0000256" key="5">
    <source>
        <dbReference type="ARBA" id="ARBA00022737"/>
    </source>
</evidence>
<feature type="transmembrane region" description="Helical" evidence="11">
    <location>
        <begin position="1414"/>
        <end position="1433"/>
    </location>
</feature>
<evidence type="ECO:0000256" key="8">
    <source>
        <dbReference type="ARBA" id="ARBA00022989"/>
    </source>
</evidence>
<comment type="similarity">
    <text evidence="2">Belongs to the ABC transporter superfamily. ABCA family.</text>
</comment>
<feature type="transmembrane region" description="Helical" evidence="11">
    <location>
        <begin position="1380"/>
        <end position="1402"/>
    </location>
</feature>
<accession>A0A7S4D9H3</accession>
<dbReference type="PANTHER" id="PTHR19229">
    <property type="entry name" value="ATP-BINDING CASSETTE TRANSPORTER SUBFAMILY A ABCA"/>
    <property type="match status" value="1"/>
</dbReference>
<evidence type="ECO:0000256" key="2">
    <source>
        <dbReference type="ARBA" id="ARBA00008869"/>
    </source>
</evidence>
<gene>
    <name evidence="13" type="ORF">HAKA00212_LOCUS14828</name>
</gene>
<dbReference type="Gene3D" id="3.40.50.300">
    <property type="entry name" value="P-loop containing nucleotide triphosphate hydrolases"/>
    <property type="match status" value="2"/>
</dbReference>